<organism evidence="1 2">
    <name type="scientific">Eretmocerus hayati</name>
    <dbReference type="NCBI Taxonomy" id="131215"/>
    <lineage>
        <taxon>Eukaryota</taxon>
        <taxon>Metazoa</taxon>
        <taxon>Ecdysozoa</taxon>
        <taxon>Arthropoda</taxon>
        <taxon>Hexapoda</taxon>
        <taxon>Insecta</taxon>
        <taxon>Pterygota</taxon>
        <taxon>Neoptera</taxon>
        <taxon>Endopterygota</taxon>
        <taxon>Hymenoptera</taxon>
        <taxon>Apocrita</taxon>
        <taxon>Proctotrupomorpha</taxon>
        <taxon>Chalcidoidea</taxon>
        <taxon>Aphelinidae</taxon>
        <taxon>Aphelininae</taxon>
        <taxon>Eretmocerus</taxon>
    </lineage>
</organism>
<dbReference type="Proteomes" id="UP001239111">
    <property type="component" value="Chromosome 2"/>
</dbReference>
<evidence type="ECO:0000313" key="2">
    <source>
        <dbReference type="Proteomes" id="UP001239111"/>
    </source>
</evidence>
<feature type="non-terminal residue" evidence="1">
    <location>
        <position position="425"/>
    </location>
</feature>
<gene>
    <name evidence="1" type="ORF">QAD02_016082</name>
</gene>
<proteinExistence type="predicted"/>
<evidence type="ECO:0000313" key="1">
    <source>
        <dbReference type="EMBL" id="KAJ8680295.1"/>
    </source>
</evidence>
<reference evidence="1" key="1">
    <citation type="submission" date="2023-04" db="EMBL/GenBank/DDBJ databases">
        <title>A chromosome-level genome assembly of the parasitoid wasp Eretmocerus hayati.</title>
        <authorList>
            <person name="Zhong Y."/>
            <person name="Liu S."/>
            <person name="Liu Y."/>
        </authorList>
    </citation>
    <scope>NUCLEOTIDE SEQUENCE</scope>
    <source>
        <strain evidence="1">ZJU_SS_LIU_2023</strain>
    </source>
</reference>
<comment type="caution">
    <text evidence="1">The sequence shown here is derived from an EMBL/GenBank/DDBJ whole genome shotgun (WGS) entry which is preliminary data.</text>
</comment>
<keyword evidence="2" id="KW-1185">Reference proteome</keyword>
<dbReference type="EMBL" id="CM056742">
    <property type="protein sequence ID" value="KAJ8680295.1"/>
    <property type="molecule type" value="Genomic_DNA"/>
</dbReference>
<sequence length="425" mass="47621">MREIDKKVGLNGEYENENTKEVSSSIRKRRFVGGHRLFFGDPSPMASIIYKKNHICSGTIIDNTTILTAAECIFDKWHKKLLVRTAACTSMQNGNPYQVDRIAFHPDYFISNKTYNVALLKIDGVMKFCSNVKPMPLFEKFDLVPADEVSVVYRRCLKVSSGEPPKNKILLITVDMKAKEDCVEKLENSETSFDPDSEICSSTADVPTCEADIGGPLIVDGRQAGLLTKPFWCLHPELSKRKACLKMPYMYTEIAAVYDWIQWMKKALAESTRPAVVKYALHSGDSINNRKSQGIKVSGGTGAFIAIIAIIIAITNEKGELFCIGSIVSSKHVLTTVMCASVAVEKFDVRVDRSENETYGKQKHRIVKSFWHKDFHLNNHSKSVNDLAVLQIEPSFTFTRVVKKVSISPIVEAVDQEMSAYTIGW</sequence>
<protein>
    <submittedName>
        <fullName evidence="1">Uncharacterized protein</fullName>
    </submittedName>
</protein>
<name>A0ACC2PET8_9HYME</name>
<accession>A0ACC2PET8</accession>